<organism evidence="1 2">
    <name type="scientific">Nocardiopsis rhodophaea</name>
    <dbReference type="NCBI Taxonomy" id="280238"/>
    <lineage>
        <taxon>Bacteria</taxon>
        <taxon>Bacillati</taxon>
        <taxon>Actinomycetota</taxon>
        <taxon>Actinomycetes</taxon>
        <taxon>Streptosporangiales</taxon>
        <taxon>Nocardiopsidaceae</taxon>
        <taxon>Nocardiopsis</taxon>
    </lineage>
</organism>
<gene>
    <name evidence="1" type="ORF">GCM10009799_17320</name>
</gene>
<proteinExistence type="predicted"/>
<keyword evidence="2" id="KW-1185">Reference proteome</keyword>
<dbReference type="EMBL" id="BAAAPC010000006">
    <property type="protein sequence ID" value="GAA1991968.1"/>
    <property type="molecule type" value="Genomic_DNA"/>
</dbReference>
<dbReference type="PANTHER" id="PTHR31616:SF13">
    <property type="entry name" value="GLUCAN 1,4-ALPHA-GLUCOSIDASE"/>
    <property type="match status" value="1"/>
</dbReference>
<name>A0ABP5E5C2_9ACTN</name>
<dbReference type="InterPro" id="IPR012341">
    <property type="entry name" value="6hp_glycosidase-like_sf"/>
</dbReference>
<dbReference type="Gene3D" id="1.50.10.10">
    <property type="match status" value="1"/>
</dbReference>
<comment type="caution">
    <text evidence="1">The sequence shown here is derived from an EMBL/GenBank/DDBJ whole genome shotgun (WGS) entry which is preliminary data.</text>
</comment>
<evidence type="ECO:0000313" key="1">
    <source>
        <dbReference type="EMBL" id="GAA1991968.1"/>
    </source>
</evidence>
<dbReference type="Proteomes" id="UP001501585">
    <property type="component" value="Unassembled WGS sequence"/>
</dbReference>
<accession>A0ABP5E5C2</accession>
<protein>
    <submittedName>
        <fullName evidence="1">Uncharacterized protein</fullName>
    </submittedName>
</protein>
<dbReference type="RefSeq" id="WP_344108077.1">
    <property type="nucleotide sequence ID" value="NZ_BAAAPC010000006.1"/>
</dbReference>
<dbReference type="InterPro" id="IPR008928">
    <property type="entry name" value="6-hairpin_glycosidase_sf"/>
</dbReference>
<evidence type="ECO:0000313" key="2">
    <source>
        <dbReference type="Proteomes" id="UP001501585"/>
    </source>
</evidence>
<reference evidence="2" key="1">
    <citation type="journal article" date="2019" name="Int. J. Syst. Evol. Microbiol.">
        <title>The Global Catalogue of Microorganisms (GCM) 10K type strain sequencing project: providing services to taxonomists for standard genome sequencing and annotation.</title>
        <authorList>
            <consortium name="The Broad Institute Genomics Platform"/>
            <consortium name="The Broad Institute Genome Sequencing Center for Infectious Disease"/>
            <person name="Wu L."/>
            <person name="Ma J."/>
        </authorList>
    </citation>
    <scope>NUCLEOTIDE SEQUENCE [LARGE SCALE GENOMIC DNA]</scope>
    <source>
        <strain evidence="2">JCM 15313</strain>
    </source>
</reference>
<sequence length="438" mass="45829">MAGPDQVDPVLGTRGTAWRPETRLYSDGVVVGADGAPVAVPPNSAVARVPETGLLAPEQRLPGAAEATPEAVARERAWLAAADVPAVGSPWAEMARTALIDIRALLYPNGAMVAAASPYWRYVWPRDAAFCAVALALSGRRGDALRVLRYVAAMREADGTWQARYLPDGSGEVPDDRGTQLDGIGWTLWAAWMLWRTAPVPAADVSAGAAPKEVADVSPALVGAAEALDAAVDTDVGLPRPSPDYWEKATTDVTLGTAAPLLLGARAGAEVLRGLGAPDAARRCARVASRLGPGIERHFSRDGYPRRRGGGRDAAVAFLLPPFAPAAPRPRASWHRTLAALRLSNGGVRPGEEWGDTATAWTPQLSLFTMTAACLGEHALAGSLLDWLDAHRTRLGALPEKVTSDGRPAAVAPLALTGASVLIALHALDGRPVHVPPT</sequence>
<dbReference type="PANTHER" id="PTHR31616">
    <property type="entry name" value="TREHALASE"/>
    <property type="match status" value="1"/>
</dbReference>
<dbReference type="SUPFAM" id="SSF48208">
    <property type="entry name" value="Six-hairpin glycosidases"/>
    <property type="match status" value="1"/>
</dbReference>